<reference evidence="1 2" key="1">
    <citation type="submission" date="2016-03" db="EMBL/GenBank/DDBJ databases">
        <title>EvidentialGene: Evidence-directed Construction of Genes on Genomes.</title>
        <authorList>
            <person name="Gilbert D.G."/>
            <person name="Choi J.-H."/>
            <person name="Mockaitis K."/>
            <person name="Colbourne J."/>
            <person name="Pfrender M."/>
        </authorList>
    </citation>
    <scope>NUCLEOTIDE SEQUENCE [LARGE SCALE GENOMIC DNA]</scope>
    <source>
        <strain evidence="1 2">Xinb3</strain>
        <tissue evidence="1">Complete organism</tissue>
    </source>
</reference>
<proteinExistence type="predicted"/>
<dbReference type="AlphaFoldDB" id="A0A164HFH3"/>
<evidence type="ECO:0000313" key="2">
    <source>
        <dbReference type="Proteomes" id="UP000076858"/>
    </source>
</evidence>
<keyword evidence="2" id="KW-1185">Reference proteome</keyword>
<name>A0A164HFH3_9CRUS</name>
<accession>A0A164HFH3</accession>
<dbReference type="Proteomes" id="UP000076858">
    <property type="component" value="Unassembled WGS sequence"/>
</dbReference>
<evidence type="ECO:0000313" key="1">
    <source>
        <dbReference type="EMBL" id="KZS00077.1"/>
    </source>
</evidence>
<dbReference type="EMBL" id="LRGB01011701">
    <property type="protein sequence ID" value="KZS00077.1"/>
    <property type="molecule type" value="Genomic_DNA"/>
</dbReference>
<sequence length="61" mass="6920">MLLNPTSRILCDQWTQMSATKRLPVQRRVSKTVSITRLQNPVSPDILPDYPGISLKFSHAL</sequence>
<gene>
    <name evidence="1" type="ORF">APZ42_003774</name>
</gene>
<comment type="caution">
    <text evidence="1">The sequence shown here is derived from an EMBL/GenBank/DDBJ whole genome shotgun (WGS) entry which is preliminary data.</text>
</comment>
<organism evidence="1 2">
    <name type="scientific">Daphnia magna</name>
    <dbReference type="NCBI Taxonomy" id="35525"/>
    <lineage>
        <taxon>Eukaryota</taxon>
        <taxon>Metazoa</taxon>
        <taxon>Ecdysozoa</taxon>
        <taxon>Arthropoda</taxon>
        <taxon>Crustacea</taxon>
        <taxon>Branchiopoda</taxon>
        <taxon>Diplostraca</taxon>
        <taxon>Cladocera</taxon>
        <taxon>Anomopoda</taxon>
        <taxon>Daphniidae</taxon>
        <taxon>Daphnia</taxon>
    </lineage>
</organism>
<protein>
    <submittedName>
        <fullName evidence="1">Uncharacterized protein</fullName>
    </submittedName>
</protein>